<dbReference type="EMBL" id="JBHRVA010000002">
    <property type="protein sequence ID" value="MFC3301290.1"/>
    <property type="molecule type" value="Genomic_DNA"/>
</dbReference>
<dbReference type="Proteomes" id="UP001595607">
    <property type="component" value="Unassembled WGS sequence"/>
</dbReference>
<name>A0ABV7M943_9PROT</name>
<keyword evidence="2" id="KW-1185">Reference proteome</keyword>
<gene>
    <name evidence="1" type="ORF">ACFONP_00910</name>
</gene>
<evidence type="ECO:0000313" key="2">
    <source>
        <dbReference type="Proteomes" id="UP001595607"/>
    </source>
</evidence>
<evidence type="ECO:0000313" key="1">
    <source>
        <dbReference type="EMBL" id="MFC3301290.1"/>
    </source>
</evidence>
<dbReference type="RefSeq" id="WP_189572003.1">
    <property type="nucleotide sequence ID" value="NZ_BMXU01000001.1"/>
</dbReference>
<accession>A0ABV7M943</accession>
<sequence length="238" mass="25486">MRNFLPTVALTLVLTACTHIDDPEIRVPTDFSGAETTTLEISGINGWRKGTFTADGYRGAADWTASRTGLLGGLRTFRSTVFATVEAEGLPELSARCVADEAVIAGELKGVDVAIPLKEVGLHCSFAEAGNAIEGTLLLRKDEGRGPLGAAAFGRDGLVRFGAKTWKIDSIHHLATARVGVPGPIGYSLTRGDETLAVIDQTERKPEVQMLDSLTDVERQRVMLTAVILSTYVDPTEF</sequence>
<reference evidence="2" key="1">
    <citation type="journal article" date="2019" name="Int. J. Syst. Evol. Microbiol.">
        <title>The Global Catalogue of Microorganisms (GCM) 10K type strain sequencing project: providing services to taxonomists for standard genome sequencing and annotation.</title>
        <authorList>
            <consortium name="The Broad Institute Genomics Platform"/>
            <consortium name="The Broad Institute Genome Sequencing Center for Infectious Disease"/>
            <person name="Wu L."/>
            <person name="Ma J."/>
        </authorList>
    </citation>
    <scope>NUCLEOTIDE SEQUENCE [LARGE SCALE GENOMIC DNA]</scope>
    <source>
        <strain evidence="2">KCTC 22245</strain>
    </source>
</reference>
<protein>
    <submittedName>
        <fullName evidence="1">Uncharacterized protein</fullName>
    </submittedName>
</protein>
<comment type="caution">
    <text evidence="1">The sequence shown here is derived from an EMBL/GenBank/DDBJ whole genome shotgun (WGS) entry which is preliminary data.</text>
</comment>
<dbReference type="PROSITE" id="PS51257">
    <property type="entry name" value="PROKAR_LIPOPROTEIN"/>
    <property type="match status" value="1"/>
</dbReference>
<organism evidence="1 2">
    <name type="scientific">Parvularcula lutaonensis</name>
    <dbReference type="NCBI Taxonomy" id="491923"/>
    <lineage>
        <taxon>Bacteria</taxon>
        <taxon>Pseudomonadati</taxon>
        <taxon>Pseudomonadota</taxon>
        <taxon>Alphaproteobacteria</taxon>
        <taxon>Parvularculales</taxon>
        <taxon>Parvularculaceae</taxon>
        <taxon>Parvularcula</taxon>
    </lineage>
</organism>
<proteinExistence type="predicted"/>